<feature type="region of interest" description="Disordered" evidence="1">
    <location>
        <begin position="329"/>
        <end position="357"/>
    </location>
</feature>
<dbReference type="InterPro" id="IPR027417">
    <property type="entry name" value="P-loop_NTPase"/>
</dbReference>
<evidence type="ECO:0008006" key="5">
    <source>
        <dbReference type="Google" id="ProtNLM"/>
    </source>
</evidence>
<comment type="caution">
    <text evidence="3">The sequence shown here is derived from an EMBL/GenBank/DDBJ whole genome shotgun (WGS) entry which is preliminary data.</text>
</comment>
<keyword evidence="4" id="KW-1185">Reference proteome</keyword>
<dbReference type="EMBL" id="BAABLM010000010">
    <property type="protein sequence ID" value="GAA4683638.1"/>
    <property type="molecule type" value="Genomic_DNA"/>
</dbReference>
<proteinExistence type="predicted"/>
<protein>
    <recommendedName>
        <fullName evidence="5">Capsular polysaccharide biosynthesis protein</fullName>
    </recommendedName>
</protein>
<evidence type="ECO:0000313" key="4">
    <source>
        <dbReference type="Proteomes" id="UP001501295"/>
    </source>
</evidence>
<dbReference type="PANTHER" id="PTHR32309:SF13">
    <property type="entry name" value="FERRIC ENTEROBACTIN TRANSPORT PROTEIN FEPE"/>
    <property type="match status" value="1"/>
</dbReference>
<keyword evidence="2" id="KW-0812">Transmembrane</keyword>
<feature type="compositionally biased region" description="Low complexity" evidence="1">
    <location>
        <begin position="331"/>
        <end position="357"/>
    </location>
</feature>
<dbReference type="PANTHER" id="PTHR32309">
    <property type="entry name" value="TYROSINE-PROTEIN KINASE"/>
    <property type="match status" value="1"/>
</dbReference>
<feature type="transmembrane region" description="Helical" evidence="2">
    <location>
        <begin position="56"/>
        <end position="80"/>
    </location>
</feature>
<evidence type="ECO:0000256" key="1">
    <source>
        <dbReference type="SAM" id="MobiDB-lite"/>
    </source>
</evidence>
<dbReference type="InterPro" id="IPR050445">
    <property type="entry name" value="Bact_polysacc_biosynth/exp"/>
</dbReference>
<dbReference type="Gene3D" id="3.40.50.300">
    <property type="entry name" value="P-loop containing nucleotide triphosphate hydrolases"/>
    <property type="match status" value="1"/>
</dbReference>
<feature type="transmembrane region" description="Helical" evidence="2">
    <location>
        <begin position="23"/>
        <end position="44"/>
    </location>
</feature>
<evidence type="ECO:0000256" key="2">
    <source>
        <dbReference type="SAM" id="Phobius"/>
    </source>
</evidence>
<name>A0ABP8W8Y0_9MICO</name>
<gene>
    <name evidence="3" type="ORF">GCM10025780_31710</name>
</gene>
<accession>A0ABP8W8Y0</accession>
<evidence type="ECO:0000313" key="3">
    <source>
        <dbReference type="EMBL" id="GAA4683638.1"/>
    </source>
</evidence>
<organism evidence="3 4">
    <name type="scientific">Frondihabitans cladoniiphilus</name>
    <dbReference type="NCBI Taxonomy" id="715785"/>
    <lineage>
        <taxon>Bacteria</taxon>
        <taxon>Bacillati</taxon>
        <taxon>Actinomycetota</taxon>
        <taxon>Actinomycetes</taxon>
        <taxon>Micrococcales</taxon>
        <taxon>Microbacteriaceae</taxon>
        <taxon>Frondihabitans</taxon>
    </lineage>
</organism>
<sequence>MSARESSDRRGFTDVVVQLGRRWFVVLGGAVAGLVVATVLVDILPGLRSASYSERLAVVGVLVLLGVAGGFFFAIALLSLRPVVTTVDDVRRVTGLPVVAQVPSLRLDGDDFELQTEDARGAAHRLQAALREAVLNTRALNGGSVPRRLVVARTDTVAESAGVDGGLARALVDSGLVTGILHSDFDSRMVSRPSTLEDLPYARGQWSDGAGYQHLPVPTGVSSSSRADRLAAVDLHLDGLGDRYDVVVAQASTASLPLDLRSIAPVADAVLLVVASNRTSEEALLALQAELLSLDVAPLGVVMTAVAPRHFRLLRNTWAVSDFRAQKKTAVRPTAPSSPVAPSVSPAASEEQAAPRRSGFSIADLARMAEANGAQTDES</sequence>
<dbReference type="Proteomes" id="UP001501295">
    <property type="component" value="Unassembled WGS sequence"/>
</dbReference>
<dbReference type="RefSeq" id="WP_345376910.1">
    <property type="nucleotide sequence ID" value="NZ_BAABLM010000010.1"/>
</dbReference>
<keyword evidence="2" id="KW-1133">Transmembrane helix</keyword>
<keyword evidence="2" id="KW-0472">Membrane</keyword>
<reference evidence="4" key="1">
    <citation type="journal article" date="2019" name="Int. J. Syst. Evol. Microbiol.">
        <title>The Global Catalogue of Microorganisms (GCM) 10K type strain sequencing project: providing services to taxonomists for standard genome sequencing and annotation.</title>
        <authorList>
            <consortium name="The Broad Institute Genomics Platform"/>
            <consortium name="The Broad Institute Genome Sequencing Center for Infectious Disease"/>
            <person name="Wu L."/>
            <person name="Ma J."/>
        </authorList>
    </citation>
    <scope>NUCLEOTIDE SEQUENCE [LARGE SCALE GENOMIC DNA]</scope>
    <source>
        <strain evidence="4">JCM 18956</strain>
    </source>
</reference>